<reference evidence="2" key="2">
    <citation type="submission" date="2021-09" db="EMBL/GenBank/DDBJ databases">
        <authorList>
            <person name="Jia N."/>
            <person name="Wang J."/>
            <person name="Shi W."/>
            <person name="Du L."/>
            <person name="Sun Y."/>
            <person name="Zhan W."/>
            <person name="Jiang J."/>
            <person name="Wang Q."/>
            <person name="Zhang B."/>
            <person name="Ji P."/>
            <person name="Sakyi L.B."/>
            <person name="Cui X."/>
            <person name="Yuan T."/>
            <person name="Jiang B."/>
            <person name="Yang W."/>
            <person name="Lam T.T.-Y."/>
            <person name="Chang Q."/>
            <person name="Ding S."/>
            <person name="Wang X."/>
            <person name="Zhu J."/>
            <person name="Ruan X."/>
            <person name="Zhao L."/>
            <person name="Wei J."/>
            <person name="Que T."/>
            <person name="Du C."/>
            <person name="Cheng J."/>
            <person name="Dai P."/>
            <person name="Han X."/>
            <person name="Huang E."/>
            <person name="Gao Y."/>
            <person name="Liu J."/>
            <person name="Shao H."/>
            <person name="Ye R."/>
            <person name="Li L."/>
            <person name="Wei W."/>
            <person name="Wang X."/>
            <person name="Wang C."/>
            <person name="Huo Q."/>
            <person name="Li W."/>
            <person name="Guo W."/>
            <person name="Chen H."/>
            <person name="Chen S."/>
            <person name="Zhou L."/>
            <person name="Zhou L."/>
            <person name="Ni X."/>
            <person name="Tian J."/>
            <person name="Zhou Y."/>
            <person name="Sheng Y."/>
            <person name="Liu T."/>
            <person name="Pan Y."/>
            <person name="Xia L."/>
            <person name="Li J."/>
            <person name="Zhao F."/>
            <person name="Cao W."/>
        </authorList>
    </citation>
    <scope>NUCLEOTIDE SEQUENCE</scope>
    <source>
        <strain evidence="2">Rmic-2018</strain>
        <tissue evidence="2">Larvae</tissue>
    </source>
</reference>
<reference evidence="2" key="1">
    <citation type="journal article" date="2020" name="Cell">
        <title>Large-Scale Comparative Analyses of Tick Genomes Elucidate Their Genetic Diversity and Vector Capacities.</title>
        <authorList>
            <consortium name="Tick Genome and Microbiome Consortium (TIGMIC)"/>
            <person name="Jia N."/>
            <person name="Wang J."/>
            <person name="Shi W."/>
            <person name="Du L."/>
            <person name="Sun Y."/>
            <person name="Zhan W."/>
            <person name="Jiang J.F."/>
            <person name="Wang Q."/>
            <person name="Zhang B."/>
            <person name="Ji P."/>
            <person name="Bell-Sakyi L."/>
            <person name="Cui X.M."/>
            <person name="Yuan T.T."/>
            <person name="Jiang B.G."/>
            <person name="Yang W.F."/>
            <person name="Lam T.T."/>
            <person name="Chang Q.C."/>
            <person name="Ding S.J."/>
            <person name="Wang X.J."/>
            <person name="Zhu J.G."/>
            <person name="Ruan X.D."/>
            <person name="Zhao L."/>
            <person name="Wei J.T."/>
            <person name="Ye R.Z."/>
            <person name="Que T.C."/>
            <person name="Du C.H."/>
            <person name="Zhou Y.H."/>
            <person name="Cheng J.X."/>
            <person name="Dai P.F."/>
            <person name="Guo W.B."/>
            <person name="Han X.H."/>
            <person name="Huang E.J."/>
            <person name="Li L.F."/>
            <person name="Wei W."/>
            <person name="Gao Y.C."/>
            <person name="Liu J.Z."/>
            <person name="Shao H.Z."/>
            <person name="Wang X."/>
            <person name="Wang C.C."/>
            <person name="Yang T.C."/>
            <person name="Huo Q.B."/>
            <person name="Li W."/>
            <person name="Chen H.Y."/>
            <person name="Chen S.E."/>
            <person name="Zhou L.G."/>
            <person name="Ni X.B."/>
            <person name="Tian J.H."/>
            <person name="Sheng Y."/>
            <person name="Liu T."/>
            <person name="Pan Y.S."/>
            <person name="Xia L.Y."/>
            <person name="Li J."/>
            <person name="Zhao F."/>
            <person name="Cao W.C."/>
        </authorList>
    </citation>
    <scope>NUCLEOTIDE SEQUENCE</scope>
    <source>
        <strain evidence="2">Rmic-2018</strain>
    </source>
</reference>
<accession>A0A9J6EEX8</accession>
<proteinExistence type="predicted"/>
<dbReference type="GO" id="GO:0004534">
    <property type="term" value="F:5'-3' RNA exonuclease activity"/>
    <property type="evidence" value="ECO:0007669"/>
    <property type="project" value="TreeGrafter"/>
</dbReference>
<feature type="domain" description="Xrn1 helical" evidence="1">
    <location>
        <begin position="43"/>
        <end position="122"/>
    </location>
</feature>
<dbReference type="Proteomes" id="UP000821866">
    <property type="component" value="Chromosome 2"/>
</dbReference>
<protein>
    <recommendedName>
        <fullName evidence="1">Xrn1 helical domain-containing protein</fullName>
    </recommendedName>
</protein>
<keyword evidence="3" id="KW-1185">Reference proteome</keyword>
<sequence length="237" mass="28206">MSVSQSAQSFLSGLLEKFSHLDIHDFDSDEDQEGFLEMEFHQRKRDYYVNKLENSDVNKQVMQEQAHVWAIQWNLHYYYNGVQSWKWFYLHNYSPYISDIKYFQNLYMTFELGKPFLPFQQHKPFFLQPVKSWCPSPSSHTAIGFMADPWWWVEPTWVQQTNQPIPKSGYVPYSDDHHSSRVHVAKCCNSAGAPCCHRWNEPWMRLFRRAESDRHLETSVMQAALTVKRTQHKAAFV</sequence>
<evidence type="ECO:0000313" key="3">
    <source>
        <dbReference type="Proteomes" id="UP000821866"/>
    </source>
</evidence>
<dbReference type="InterPro" id="IPR027073">
    <property type="entry name" value="5_3_exoribonuclease"/>
</dbReference>
<dbReference type="GO" id="GO:0016075">
    <property type="term" value="P:rRNA catabolic process"/>
    <property type="evidence" value="ECO:0007669"/>
    <property type="project" value="TreeGrafter"/>
</dbReference>
<dbReference type="PANTHER" id="PTHR12341">
    <property type="entry name" value="5'-&gt;3' EXORIBONUCLEASE"/>
    <property type="match status" value="1"/>
</dbReference>
<dbReference type="Pfam" id="PF17846">
    <property type="entry name" value="XRN_M"/>
    <property type="match status" value="1"/>
</dbReference>
<organism evidence="2 3">
    <name type="scientific">Rhipicephalus microplus</name>
    <name type="common">Cattle tick</name>
    <name type="synonym">Boophilus microplus</name>
    <dbReference type="NCBI Taxonomy" id="6941"/>
    <lineage>
        <taxon>Eukaryota</taxon>
        <taxon>Metazoa</taxon>
        <taxon>Ecdysozoa</taxon>
        <taxon>Arthropoda</taxon>
        <taxon>Chelicerata</taxon>
        <taxon>Arachnida</taxon>
        <taxon>Acari</taxon>
        <taxon>Parasitiformes</taxon>
        <taxon>Ixodida</taxon>
        <taxon>Ixodoidea</taxon>
        <taxon>Ixodidae</taxon>
        <taxon>Rhipicephalinae</taxon>
        <taxon>Rhipicephalus</taxon>
        <taxon>Boophilus</taxon>
    </lineage>
</organism>
<dbReference type="GO" id="GO:0005634">
    <property type="term" value="C:nucleus"/>
    <property type="evidence" value="ECO:0007669"/>
    <property type="project" value="TreeGrafter"/>
</dbReference>
<dbReference type="GO" id="GO:0000956">
    <property type="term" value="P:nuclear-transcribed mRNA catabolic process"/>
    <property type="evidence" value="ECO:0007669"/>
    <property type="project" value="TreeGrafter"/>
</dbReference>
<dbReference type="VEuPathDB" id="VectorBase:LOC119162232"/>
<dbReference type="PANTHER" id="PTHR12341:SF7">
    <property type="entry name" value="5'-3' EXORIBONUCLEASE 1"/>
    <property type="match status" value="1"/>
</dbReference>
<evidence type="ECO:0000259" key="1">
    <source>
        <dbReference type="Pfam" id="PF17846"/>
    </source>
</evidence>
<gene>
    <name evidence="2" type="ORF">HPB51_003883</name>
</gene>
<dbReference type="GO" id="GO:0003723">
    <property type="term" value="F:RNA binding"/>
    <property type="evidence" value="ECO:0007669"/>
    <property type="project" value="TreeGrafter"/>
</dbReference>
<dbReference type="AlphaFoldDB" id="A0A9J6EEX8"/>
<evidence type="ECO:0000313" key="2">
    <source>
        <dbReference type="EMBL" id="KAH8032929.1"/>
    </source>
</evidence>
<dbReference type="EMBL" id="JABSTU010000004">
    <property type="protein sequence ID" value="KAH8032929.1"/>
    <property type="molecule type" value="Genomic_DNA"/>
</dbReference>
<dbReference type="InterPro" id="IPR041412">
    <property type="entry name" value="Xrn1_helical"/>
</dbReference>
<name>A0A9J6EEX8_RHIMP</name>
<comment type="caution">
    <text evidence="2">The sequence shown here is derived from an EMBL/GenBank/DDBJ whole genome shotgun (WGS) entry which is preliminary data.</text>
</comment>